<dbReference type="Proteomes" id="UP001153636">
    <property type="component" value="Chromosome 2"/>
</dbReference>
<sequence>MKKQEKVEVPQIQAVSLETIVVPNNKRHAAITPNTRRYINTTKPPSKRQKNQDSEIIVINDSFDDTIVETDYIENPDWVRKKILQERRKYSRAALDFDEDKTCKRIICRTKCSGPRCGCRKMGRKLLFKW</sequence>
<proteinExistence type="predicted"/>
<name>A0A9P0GE36_9CUCU</name>
<evidence type="ECO:0000313" key="2">
    <source>
        <dbReference type="Proteomes" id="UP001153636"/>
    </source>
</evidence>
<evidence type="ECO:0000313" key="1">
    <source>
        <dbReference type="EMBL" id="CAH1106087.1"/>
    </source>
</evidence>
<dbReference type="EMBL" id="OV651814">
    <property type="protein sequence ID" value="CAH1106087.1"/>
    <property type="molecule type" value="Genomic_DNA"/>
</dbReference>
<keyword evidence="2" id="KW-1185">Reference proteome</keyword>
<gene>
    <name evidence="1" type="ORF">PSYICH_LOCUS7276</name>
</gene>
<dbReference type="AlphaFoldDB" id="A0A9P0GE36"/>
<protein>
    <submittedName>
        <fullName evidence="1">Uncharacterized protein</fullName>
    </submittedName>
</protein>
<reference evidence="1" key="1">
    <citation type="submission" date="2022-01" db="EMBL/GenBank/DDBJ databases">
        <authorList>
            <person name="King R."/>
        </authorList>
    </citation>
    <scope>NUCLEOTIDE SEQUENCE</scope>
</reference>
<organism evidence="1 2">
    <name type="scientific">Psylliodes chrysocephalus</name>
    <dbReference type="NCBI Taxonomy" id="3402493"/>
    <lineage>
        <taxon>Eukaryota</taxon>
        <taxon>Metazoa</taxon>
        <taxon>Ecdysozoa</taxon>
        <taxon>Arthropoda</taxon>
        <taxon>Hexapoda</taxon>
        <taxon>Insecta</taxon>
        <taxon>Pterygota</taxon>
        <taxon>Neoptera</taxon>
        <taxon>Endopterygota</taxon>
        <taxon>Coleoptera</taxon>
        <taxon>Polyphaga</taxon>
        <taxon>Cucujiformia</taxon>
        <taxon>Chrysomeloidea</taxon>
        <taxon>Chrysomelidae</taxon>
        <taxon>Galerucinae</taxon>
        <taxon>Alticini</taxon>
        <taxon>Psylliodes</taxon>
    </lineage>
</organism>
<accession>A0A9P0GE36</accession>